<feature type="region of interest" description="Disordered" evidence="10">
    <location>
        <begin position="1038"/>
        <end position="1059"/>
    </location>
</feature>
<keyword evidence="7 8" id="KW-0998">Cell outer membrane</keyword>
<evidence type="ECO:0000313" key="14">
    <source>
        <dbReference type="Proteomes" id="UP000184509"/>
    </source>
</evidence>
<dbReference type="InterPro" id="IPR023996">
    <property type="entry name" value="TonB-dep_OMP_SusC/RagA"/>
</dbReference>
<evidence type="ECO:0000256" key="4">
    <source>
        <dbReference type="ARBA" id="ARBA00022692"/>
    </source>
</evidence>
<dbReference type="Pfam" id="PF13715">
    <property type="entry name" value="CarbopepD_reg_2"/>
    <property type="match status" value="1"/>
</dbReference>
<evidence type="ECO:0000313" key="13">
    <source>
        <dbReference type="EMBL" id="SHG09062.1"/>
    </source>
</evidence>
<dbReference type="Proteomes" id="UP000184509">
    <property type="component" value="Unassembled WGS sequence"/>
</dbReference>
<dbReference type="NCBIfam" id="TIGR04056">
    <property type="entry name" value="OMP_RagA_SusC"/>
    <property type="match status" value="1"/>
</dbReference>
<dbReference type="PROSITE" id="PS52016">
    <property type="entry name" value="TONB_DEPENDENT_REC_3"/>
    <property type="match status" value="1"/>
</dbReference>
<feature type="domain" description="TonB-dependent receptor-like beta-barrel" evidence="11">
    <location>
        <begin position="442"/>
        <end position="944"/>
    </location>
</feature>
<evidence type="ECO:0000256" key="1">
    <source>
        <dbReference type="ARBA" id="ARBA00004571"/>
    </source>
</evidence>
<dbReference type="Gene3D" id="2.60.40.1120">
    <property type="entry name" value="Carboxypeptidase-like, regulatory domain"/>
    <property type="match status" value="1"/>
</dbReference>
<protein>
    <submittedName>
        <fullName evidence="13">TonB-linked outer membrane protein, SusC/RagA family</fullName>
    </submittedName>
</protein>
<keyword evidence="14" id="KW-1185">Reference proteome</keyword>
<keyword evidence="6 8" id="KW-0472">Membrane</keyword>
<evidence type="ECO:0000256" key="3">
    <source>
        <dbReference type="ARBA" id="ARBA00022452"/>
    </source>
</evidence>
<evidence type="ECO:0000256" key="6">
    <source>
        <dbReference type="ARBA" id="ARBA00023136"/>
    </source>
</evidence>
<evidence type="ECO:0000256" key="5">
    <source>
        <dbReference type="ARBA" id="ARBA00023077"/>
    </source>
</evidence>
<dbReference type="GO" id="GO:0009279">
    <property type="term" value="C:cell outer membrane"/>
    <property type="evidence" value="ECO:0007669"/>
    <property type="project" value="UniProtKB-SubCell"/>
</dbReference>
<evidence type="ECO:0000256" key="9">
    <source>
        <dbReference type="RuleBase" id="RU003357"/>
    </source>
</evidence>
<dbReference type="OrthoDB" id="9768177at2"/>
<dbReference type="InterPro" id="IPR008969">
    <property type="entry name" value="CarboxyPept-like_regulatory"/>
</dbReference>
<dbReference type="InterPro" id="IPR012910">
    <property type="entry name" value="Plug_dom"/>
</dbReference>
<dbReference type="STRING" id="1297750.SAMN05444405_1239"/>
<keyword evidence="3 8" id="KW-1134">Transmembrane beta strand</keyword>
<keyword evidence="5 9" id="KW-0798">TonB box</keyword>
<dbReference type="RefSeq" id="WP_073404043.1">
    <property type="nucleotide sequence ID" value="NZ_FQTV01000023.1"/>
</dbReference>
<keyword evidence="4 8" id="KW-0812">Transmembrane</keyword>
<proteinExistence type="inferred from homology"/>
<dbReference type="InterPro" id="IPR036942">
    <property type="entry name" value="Beta-barrel_TonB_sf"/>
</dbReference>
<dbReference type="Gene3D" id="2.40.170.20">
    <property type="entry name" value="TonB-dependent receptor, beta-barrel domain"/>
    <property type="match status" value="1"/>
</dbReference>
<evidence type="ECO:0000256" key="2">
    <source>
        <dbReference type="ARBA" id="ARBA00022448"/>
    </source>
</evidence>
<evidence type="ECO:0000259" key="11">
    <source>
        <dbReference type="Pfam" id="PF00593"/>
    </source>
</evidence>
<feature type="domain" description="TonB-dependent receptor plug" evidence="12">
    <location>
        <begin position="138"/>
        <end position="252"/>
    </location>
</feature>
<dbReference type="SUPFAM" id="SSF49464">
    <property type="entry name" value="Carboxypeptidase regulatory domain-like"/>
    <property type="match status" value="1"/>
</dbReference>
<dbReference type="InterPro" id="IPR037066">
    <property type="entry name" value="Plug_dom_sf"/>
</dbReference>
<dbReference type="Pfam" id="PF00593">
    <property type="entry name" value="TonB_dep_Rec_b-barrel"/>
    <property type="match status" value="1"/>
</dbReference>
<evidence type="ECO:0000259" key="12">
    <source>
        <dbReference type="Pfam" id="PF07715"/>
    </source>
</evidence>
<accession>A0A1M5H039</accession>
<dbReference type="SUPFAM" id="SSF56935">
    <property type="entry name" value="Porins"/>
    <property type="match status" value="1"/>
</dbReference>
<dbReference type="InterPro" id="IPR039426">
    <property type="entry name" value="TonB-dep_rcpt-like"/>
</dbReference>
<dbReference type="NCBIfam" id="TIGR04057">
    <property type="entry name" value="SusC_RagA_signa"/>
    <property type="match status" value="1"/>
</dbReference>
<keyword evidence="2 8" id="KW-0813">Transport</keyword>
<sequence length="1073" mass="116754">MINIFFRVGDRLTFPTGRTILSLIAILLFTSSGFINAQTLIKGHIVDERTKEPIIGAIVLIKSTTTGASTDVKGEFEIKASKKLPLTLSVSLVGYRTQEIDVYDTEEPVYVTLSEDLNRLNEVVVVGYGTQSKKVFSGAAARVNGDVIKELPVQSFDQALSGRAAGVSISQPNGLLNNPPVIRIRGVNSISLSSYPLVVIDGVPVSTGNISTTTDVPNNPLADINPSDIESIDVLKDAASTSIYGSRAAAGVLLITTKRGKSGKAKANYEGWVGVTNATRLPKLLNAQQYMDIKNEAVLNSKILSGNANNDNVSSQLFFPSYNADGSLVDTKWYDYIYRTAVSHNYALTLSGGTEKTTYYFSANYSNQEGFLVNNDFQRKGIRFNVDHEVTKWLKIKGNGSYNTSHNQAYSSGSLQGSSQFLIGAARMAISLPSNISPYNEDGSYNLSSTGQIGMGNNKASSTLYNPLALFEYSRSTSDNDRFLGGLSANVKLSKHLEFNTSYAIDRLKTETISFLSSKLGSSGYSNGGSVTNVSALRNNETFTNTLNYDQVFNNRHHVSALLGTDLQKNKVNIWGVSASKASDEFFENYQGGWSNYTASNNSLGERSFFSYFSRLSYDLDAKYLFTVNLRRDGNSALAVGHKYGNFGGVSAGWVLSQEKFFKKSALGRIFDELKLNASWGRVGNGNLTNNYGSYDLFSSSLYGTASAWAISQSGNPDLSWETSDQTNIGINAELLKKRLSVELAYFNNNVNGLILDTPQSPSKGIPGNSILTNIGSMYNRGIELTLNASLIQKKEFSWDVSFNFTGIKNKVTQLAGDNADIIGYTHTSANANNVTRVGYSVGSLYGAKTAGVNPENGRRIFVNAKGEKVQYSSVVAPGESNWTYLDGTTAPAIGVSDYYLIGSALPKWYGGLVSNLKYKNWDLTLNFTYAGGNYVMNGTKATLREQTFYNNYTGILDRWTTPGQVTDIPRLVYNDIISNGTSFPISANAEKADFLRLQNVLLAYRIPANLLSRLNLSSARIYAQVSNAFLLTKYSGTDPESSVNGNSNTTPGIERNSLGQGRTFTLGINLGF</sequence>
<dbReference type="InterPro" id="IPR023997">
    <property type="entry name" value="TonB-dep_OMP_SusC/RagA_CS"/>
</dbReference>
<name>A0A1M5H039_9BACE</name>
<dbReference type="Gene3D" id="2.170.130.10">
    <property type="entry name" value="TonB-dependent receptor, plug domain"/>
    <property type="match status" value="1"/>
</dbReference>
<organism evidence="13 14">
    <name type="scientific">Bacteroides luti</name>
    <dbReference type="NCBI Taxonomy" id="1297750"/>
    <lineage>
        <taxon>Bacteria</taxon>
        <taxon>Pseudomonadati</taxon>
        <taxon>Bacteroidota</taxon>
        <taxon>Bacteroidia</taxon>
        <taxon>Bacteroidales</taxon>
        <taxon>Bacteroidaceae</taxon>
        <taxon>Bacteroides</taxon>
    </lineage>
</organism>
<evidence type="ECO:0000256" key="8">
    <source>
        <dbReference type="PROSITE-ProRule" id="PRU01360"/>
    </source>
</evidence>
<gene>
    <name evidence="13" type="ORF">SAMN05444405_1239</name>
</gene>
<dbReference type="EMBL" id="FQTV01000023">
    <property type="protein sequence ID" value="SHG09062.1"/>
    <property type="molecule type" value="Genomic_DNA"/>
</dbReference>
<evidence type="ECO:0000256" key="7">
    <source>
        <dbReference type="ARBA" id="ARBA00023237"/>
    </source>
</evidence>
<comment type="similarity">
    <text evidence="8 9">Belongs to the TonB-dependent receptor family.</text>
</comment>
<dbReference type="InterPro" id="IPR000531">
    <property type="entry name" value="Beta-barrel_TonB"/>
</dbReference>
<reference evidence="13 14" key="1">
    <citation type="submission" date="2016-11" db="EMBL/GenBank/DDBJ databases">
        <authorList>
            <person name="Jaros S."/>
            <person name="Januszkiewicz K."/>
            <person name="Wedrychowicz H."/>
        </authorList>
    </citation>
    <scope>NUCLEOTIDE SEQUENCE [LARGE SCALE GENOMIC DNA]</scope>
    <source>
        <strain evidence="13 14">DSM 26991</strain>
    </source>
</reference>
<dbReference type="AlphaFoldDB" id="A0A1M5H039"/>
<evidence type="ECO:0000256" key="10">
    <source>
        <dbReference type="SAM" id="MobiDB-lite"/>
    </source>
</evidence>
<dbReference type="Pfam" id="PF07715">
    <property type="entry name" value="Plug"/>
    <property type="match status" value="1"/>
</dbReference>
<comment type="subcellular location">
    <subcellularLocation>
        <location evidence="1 8">Cell outer membrane</location>
        <topology evidence="1 8">Multi-pass membrane protein</topology>
    </subcellularLocation>
</comment>